<dbReference type="PANTHER" id="PTHR43156">
    <property type="entry name" value="STAGE II SPORULATION PROTEIN E-RELATED"/>
    <property type="match status" value="1"/>
</dbReference>
<dbReference type="PANTHER" id="PTHR43156:SF2">
    <property type="entry name" value="STAGE II SPORULATION PROTEIN E"/>
    <property type="match status" value="1"/>
</dbReference>
<dbReference type="SUPFAM" id="SSF48452">
    <property type="entry name" value="TPR-like"/>
    <property type="match status" value="1"/>
</dbReference>
<dbReference type="OrthoDB" id="9763484at2"/>
<sequence length="699" mass="78752">MKRLKQWTVGAAIILAAVIIASCGGKDERSWKGESKKSAKDSIKASLIDSMIVAADNAKDHDRKFFLADSLEKTGDISMVRANYLRGSALNSQKQKAAAEVYYKKALDVEELDDKDVFYYSRSARTLAQMYSVKNDYEATLRVATPAVEKLEGNAKAQSRDLAVLYYTIGSAEMYLGNEKEASKSYENAYWHYKNSISKKDTNGSRIRSAITGINNITVACLNTQHYKEGKKWNDRTDSVLYVYRLRPDADSEFCDHYRARILLFNALTSYAAGNHAAAAEAFAGFQKTEYAQTEQGQLDSNDYLMIAHRYDEASKNFRMLDHWIAFRGFKMTLDNIALYLVPKFRANYGAGHRDSALYVANQICNAYDSALVWSKRDDTAEMATIYETNKKEEELVRSQWEVEKRGHEIFRQRLISLGVGILLLVGFFGFYVVHNRKALKLLQAAYGQLEEATTARERIESELRIARDIQMSMIPAGNLESEGLDLFASMTPAKEVGGDLYDYFMEKDHLYFAIGDVSGKGVPASLFMAQVIRLFRAMAKHHYSPAEICTRINDELTENNENGMFITMFIGLVDINTGRLDFCNAGHNPPVLGGDADGGNFLQMIPNAPIGLWAGLEFEGEFIESIKGKPLFIYTDGLNEAENPQLERFGDEHMLDVLRQTHFANAMQVVEMLKRQVEEHRNGADPNDDLTMMCLKVG</sequence>
<keyword evidence="3" id="KW-0812">Transmembrane</keyword>
<keyword evidence="2" id="KW-0175">Coiled coil</keyword>
<dbReference type="InterPro" id="IPR019734">
    <property type="entry name" value="TPR_rpt"/>
</dbReference>
<dbReference type="InterPro" id="IPR036457">
    <property type="entry name" value="PPM-type-like_dom_sf"/>
</dbReference>
<dbReference type="InterPro" id="IPR052016">
    <property type="entry name" value="Bact_Sigma-Reg"/>
</dbReference>
<evidence type="ECO:0000256" key="1">
    <source>
        <dbReference type="ARBA" id="ARBA00022801"/>
    </source>
</evidence>
<evidence type="ECO:0000259" key="4">
    <source>
        <dbReference type="SMART" id="SM00331"/>
    </source>
</evidence>
<organism evidence="5 6">
    <name type="scientific">Xylanibacter ruminicola</name>
    <name type="common">Prevotella ruminicola</name>
    <dbReference type="NCBI Taxonomy" id="839"/>
    <lineage>
        <taxon>Bacteria</taxon>
        <taxon>Pseudomonadati</taxon>
        <taxon>Bacteroidota</taxon>
        <taxon>Bacteroidia</taxon>
        <taxon>Bacteroidales</taxon>
        <taxon>Prevotellaceae</taxon>
        <taxon>Xylanibacter</taxon>
    </lineage>
</organism>
<feature type="domain" description="PPM-type phosphatase" evidence="4">
    <location>
        <begin position="482"/>
        <end position="698"/>
    </location>
</feature>
<dbReference type="AlphaFoldDB" id="A0A1M6RMK3"/>
<feature type="transmembrane region" description="Helical" evidence="3">
    <location>
        <begin position="415"/>
        <end position="434"/>
    </location>
</feature>
<dbReference type="Gene3D" id="3.60.40.10">
    <property type="entry name" value="PPM-type phosphatase domain"/>
    <property type="match status" value="1"/>
</dbReference>
<accession>A0A1M6RMK3</accession>
<gene>
    <name evidence="5" type="ORF">SAMN05216463_10229</name>
</gene>
<dbReference type="Pfam" id="PF07228">
    <property type="entry name" value="SpoIIE"/>
    <property type="match status" value="1"/>
</dbReference>
<evidence type="ECO:0000256" key="3">
    <source>
        <dbReference type="SAM" id="Phobius"/>
    </source>
</evidence>
<dbReference type="Pfam" id="PF13181">
    <property type="entry name" value="TPR_8"/>
    <property type="match status" value="1"/>
</dbReference>
<keyword evidence="3" id="KW-1133">Transmembrane helix</keyword>
<dbReference type="Gene3D" id="1.25.40.10">
    <property type="entry name" value="Tetratricopeptide repeat domain"/>
    <property type="match status" value="1"/>
</dbReference>
<evidence type="ECO:0000313" key="5">
    <source>
        <dbReference type="EMBL" id="SHK33703.1"/>
    </source>
</evidence>
<evidence type="ECO:0000313" key="6">
    <source>
        <dbReference type="Proteomes" id="UP000184130"/>
    </source>
</evidence>
<proteinExistence type="predicted"/>
<dbReference type="PROSITE" id="PS51257">
    <property type="entry name" value="PROKAR_LIPOPROTEIN"/>
    <property type="match status" value="1"/>
</dbReference>
<dbReference type="GO" id="GO:0016791">
    <property type="term" value="F:phosphatase activity"/>
    <property type="evidence" value="ECO:0007669"/>
    <property type="project" value="TreeGrafter"/>
</dbReference>
<dbReference type="EMBL" id="FRBD01000002">
    <property type="protein sequence ID" value="SHK33703.1"/>
    <property type="molecule type" value="Genomic_DNA"/>
</dbReference>
<dbReference type="RefSeq" id="WP_139261290.1">
    <property type="nucleotide sequence ID" value="NZ_FRBD01000002.1"/>
</dbReference>
<dbReference type="InterPro" id="IPR001932">
    <property type="entry name" value="PPM-type_phosphatase-like_dom"/>
</dbReference>
<evidence type="ECO:0000256" key="2">
    <source>
        <dbReference type="SAM" id="Coils"/>
    </source>
</evidence>
<dbReference type="SMART" id="SM00331">
    <property type="entry name" value="PP2C_SIG"/>
    <property type="match status" value="1"/>
</dbReference>
<feature type="coiled-coil region" evidence="2">
    <location>
        <begin position="443"/>
        <end position="470"/>
    </location>
</feature>
<dbReference type="SMART" id="SM00028">
    <property type="entry name" value="TPR"/>
    <property type="match status" value="2"/>
</dbReference>
<reference evidence="5 6" key="1">
    <citation type="submission" date="2016-11" db="EMBL/GenBank/DDBJ databases">
        <authorList>
            <person name="Jaros S."/>
            <person name="Januszkiewicz K."/>
            <person name="Wedrychowicz H."/>
        </authorList>
    </citation>
    <scope>NUCLEOTIDE SEQUENCE [LARGE SCALE GENOMIC DNA]</scope>
    <source>
        <strain evidence="5 6">KHT3</strain>
    </source>
</reference>
<keyword evidence="3" id="KW-0472">Membrane</keyword>
<keyword evidence="1" id="KW-0378">Hydrolase</keyword>
<dbReference type="InterPro" id="IPR011990">
    <property type="entry name" value="TPR-like_helical_dom_sf"/>
</dbReference>
<name>A0A1M6RMK3_XYLRU</name>
<dbReference type="Proteomes" id="UP000184130">
    <property type="component" value="Unassembled WGS sequence"/>
</dbReference>
<protein>
    <submittedName>
        <fullName evidence="5">Serine phosphatase RsbU, regulator of sigma subunit</fullName>
    </submittedName>
</protein>